<keyword evidence="13" id="KW-1185">Reference proteome</keyword>
<evidence type="ECO:0000256" key="9">
    <source>
        <dbReference type="SAM" id="MobiDB-lite"/>
    </source>
</evidence>
<dbReference type="OMA" id="VEWYQEV"/>
<feature type="domain" description="Lon N-terminal" evidence="11">
    <location>
        <begin position="183"/>
        <end position="407"/>
    </location>
</feature>
<gene>
    <name evidence="12" type="ORF">G210_0640</name>
</gene>
<dbReference type="SUPFAM" id="SSF52540">
    <property type="entry name" value="P-loop containing nucleoside triphosphate hydrolases"/>
    <property type="match status" value="1"/>
</dbReference>
<feature type="non-terminal residue" evidence="12">
    <location>
        <position position="1"/>
    </location>
</feature>
<dbReference type="InterPro" id="IPR015947">
    <property type="entry name" value="PUA-like_sf"/>
</dbReference>
<evidence type="ECO:0000256" key="8">
    <source>
        <dbReference type="PROSITE-ProRule" id="PRU01122"/>
    </source>
</evidence>
<dbReference type="Gene3D" id="3.30.230.10">
    <property type="match status" value="1"/>
</dbReference>
<dbReference type="HOGENOM" id="CLU_004109_1_0_1"/>
<dbReference type="NCBIfam" id="TIGR00763">
    <property type="entry name" value="lon"/>
    <property type="match status" value="1"/>
</dbReference>
<feature type="compositionally biased region" description="Basic and acidic residues" evidence="9">
    <location>
        <begin position="764"/>
        <end position="775"/>
    </location>
</feature>
<dbReference type="InterPro" id="IPR027417">
    <property type="entry name" value="P-loop_NTPase"/>
</dbReference>
<keyword evidence="4 8" id="KW-0720">Serine protease</keyword>
<feature type="compositionally biased region" description="Basic and acidic residues" evidence="9">
    <location>
        <begin position="69"/>
        <end position="119"/>
    </location>
</feature>
<feature type="compositionally biased region" description="Basic and acidic residues" evidence="9">
    <location>
        <begin position="794"/>
        <end position="816"/>
    </location>
</feature>
<comment type="caution">
    <text evidence="12">The sequence shown here is derived from an EMBL/GenBank/DDBJ whole genome shotgun (WGS) entry which is preliminary data.</text>
</comment>
<dbReference type="SUPFAM" id="SSF54211">
    <property type="entry name" value="Ribosomal protein S5 domain 2-like"/>
    <property type="match status" value="1"/>
</dbReference>
<dbReference type="InterPro" id="IPR054594">
    <property type="entry name" value="Lon_lid"/>
</dbReference>
<keyword evidence="3 8" id="KW-0378">Hydrolase</keyword>
<dbReference type="Pfam" id="PF22667">
    <property type="entry name" value="Lon_lid"/>
    <property type="match status" value="1"/>
</dbReference>
<feature type="region of interest" description="Disordered" evidence="9">
    <location>
        <begin position="764"/>
        <end position="816"/>
    </location>
</feature>
<dbReference type="InterPro" id="IPR046336">
    <property type="entry name" value="Lon_prtase_N_sf"/>
</dbReference>
<organism evidence="12 13">
    <name type="scientific">Candida maltosa (strain Xu316)</name>
    <name type="common">Yeast</name>
    <dbReference type="NCBI Taxonomy" id="1245528"/>
    <lineage>
        <taxon>Eukaryota</taxon>
        <taxon>Fungi</taxon>
        <taxon>Dikarya</taxon>
        <taxon>Ascomycota</taxon>
        <taxon>Saccharomycotina</taxon>
        <taxon>Pichiomycetes</taxon>
        <taxon>Debaryomycetaceae</taxon>
        <taxon>Candida/Lodderomyces clade</taxon>
        <taxon>Candida</taxon>
    </lineage>
</organism>
<dbReference type="GO" id="GO:0004252">
    <property type="term" value="F:serine-type endopeptidase activity"/>
    <property type="evidence" value="ECO:0007669"/>
    <property type="project" value="UniProtKB-UniRule"/>
</dbReference>
<sequence length="1066" mass="118504">MIRAAKNNRFNTRVLAFNRKSIPRVSIRTATTVPTTTNDILNDFQAFSKTLPYQLPHLVPNNGTYFFDSPKENPPADDKPVKEKSIKKEKKEKEKKKEEKDVDDKKIEDKKNDIEDFESKTSINPNPASASTSVGAGAGAGGVPGNENGNNNEGDEGLEDNNGSDNDAKRELYTLENGLYQPLLAIPMRDRVPLPKTNKAIIVRDPNVIKCLKESINRKAPYVVLFHVKDSTVENADTDVIPNKEFVHDVGTVCNVTKLNEVEEREGGYSVVLYCQHRVKLVDLGSTIDGNDESMKQDLLNSSTSFMKDFKVSYGITKKLEDESFEEDSIVIKELVAQIVELLGKFHLLNFNITSSNATAMFRDPPLLADYVASVVNATPKQIQDVIETTNVKERLELVLPLLENEVNINNIKNDALKNMRNRNEKTYAQSLIKEYTKELLKAAGVADNNKSSKFDERLKKLKLTEEAMEAYTTEKAKLGTQSDVEQNVIEKYLDWLTRIPFGVYSKDSFDVKKASKILDRDHYGLKDVKDRILEFISVGKVSGSVGGKILCLAGPPGTGKTSIAKSIAEALNRKYVRVAVGGVQDVHDIRGHKRTYVGSSPGRIISSLAHAGTSNPLFLVDEIDKLDTSHHGGAARALLEVLDPEQNSTFVDTFIEVQVDLSKVLFVCTANYLGSIPEPLRDRMEIIEVNGYIKNEKIEIAKRHLIPAAAKEVGLEEGRVIIQDEAISRLIDKYCRESGLREVKRQINKIFSKAVRQMVEKLEESEVTKEESTEGGKAVANDPEVLQTATEGKAVEEKTEVKTETKTEKESEEVQKLSLPDDLKIEVTPENLKDFVGPEIYLKDRLYETLNPGVATGLAYTKSGDGDALYIESILVDSLASNLGNSGMHLTGSLKDVMKESASIAYSVAKQFMVRNFPDNKFFEVANVHIHCPGGSVPKDGPSAGIAFTSSLLSLALNRALPNDTAMTGEITLTGRVLPIGGLREKSLGAKRAGYTKIIFPKDCEYQLDEIPDEVKEGLTFIPVEWYSEVFDQLFKDFTKEEGNTVWKEEFAKLEETKKNNRSKE</sequence>
<dbReference type="InterPro" id="IPR004815">
    <property type="entry name" value="Lon_bac/euk-typ"/>
</dbReference>
<dbReference type="GO" id="GO:0016887">
    <property type="term" value="F:ATP hydrolysis activity"/>
    <property type="evidence" value="ECO:0007669"/>
    <property type="project" value="InterPro"/>
</dbReference>
<feature type="active site" evidence="8">
    <location>
        <position position="944"/>
    </location>
</feature>
<dbReference type="PROSITE" id="PS51786">
    <property type="entry name" value="LON_PROTEOLYTIC"/>
    <property type="match status" value="1"/>
</dbReference>
<dbReference type="STRING" id="1245528.M3K1Y9"/>
<dbReference type="Proteomes" id="UP000011777">
    <property type="component" value="Unassembled WGS sequence"/>
</dbReference>
<dbReference type="GO" id="GO:0005759">
    <property type="term" value="C:mitochondrial matrix"/>
    <property type="evidence" value="ECO:0007669"/>
    <property type="project" value="TreeGrafter"/>
</dbReference>
<dbReference type="FunFam" id="3.40.50.300:FF:000021">
    <property type="entry name" value="Lon protease homolog"/>
    <property type="match status" value="1"/>
</dbReference>
<dbReference type="InterPro" id="IPR003593">
    <property type="entry name" value="AAA+_ATPase"/>
</dbReference>
<dbReference type="InterPro" id="IPR003959">
    <property type="entry name" value="ATPase_AAA_core"/>
</dbReference>
<dbReference type="Gene3D" id="1.10.8.60">
    <property type="match status" value="1"/>
</dbReference>
<evidence type="ECO:0000256" key="5">
    <source>
        <dbReference type="ARBA" id="ARBA00022840"/>
    </source>
</evidence>
<evidence type="ECO:0000256" key="7">
    <source>
        <dbReference type="ARBA" id="ARBA00066743"/>
    </source>
</evidence>
<dbReference type="PROSITE" id="PS51787">
    <property type="entry name" value="LON_N"/>
    <property type="match status" value="1"/>
</dbReference>
<evidence type="ECO:0000256" key="4">
    <source>
        <dbReference type="ARBA" id="ARBA00022825"/>
    </source>
</evidence>
<keyword evidence="1 8" id="KW-0645">Protease</keyword>
<reference evidence="12 13" key="1">
    <citation type="submission" date="2013-02" db="EMBL/GenBank/DDBJ databases">
        <title>Genome sequence of Candida maltosa Xu316, a potential industrial strain for xylitol and ethanol production.</title>
        <authorList>
            <person name="Yu J."/>
            <person name="Wang Q."/>
            <person name="Geng X."/>
            <person name="Bao W."/>
            <person name="He P."/>
            <person name="Cai J."/>
        </authorList>
    </citation>
    <scope>NUCLEOTIDE SEQUENCE [LARGE SCALE GENOMIC DNA]</scope>
    <source>
        <strain evidence="13">Xu316</strain>
    </source>
</reference>
<dbReference type="PANTHER" id="PTHR43718:SF2">
    <property type="entry name" value="LON PROTEASE HOMOLOG, MITOCHONDRIAL"/>
    <property type="match status" value="1"/>
</dbReference>
<dbReference type="OrthoDB" id="2411602at2759"/>
<dbReference type="PRINTS" id="PR00830">
    <property type="entry name" value="ENDOLAPTASE"/>
</dbReference>
<dbReference type="EC" id="3.4.21.53" evidence="7"/>
<dbReference type="SMART" id="SM00464">
    <property type="entry name" value="LON"/>
    <property type="match status" value="1"/>
</dbReference>
<dbReference type="GO" id="GO:0007005">
    <property type="term" value="P:mitochondrion organization"/>
    <property type="evidence" value="ECO:0007669"/>
    <property type="project" value="TreeGrafter"/>
</dbReference>
<evidence type="ECO:0000259" key="10">
    <source>
        <dbReference type="PROSITE" id="PS51786"/>
    </source>
</evidence>
<evidence type="ECO:0000256" key="6">
    <source>
        <dbReference type="ARBA" id="ARBA00050665"/>
    </source>
</evidence>
<proteinExistence type="inferred from homology"/>
<accession>M3K1Y9</accession>
<dbReference type="SMART" id="SM00382">
    <property type="entry name" value="AAA"/>
    <property type="match status" value="1"/>
</dbReference>
<dbReference type="EMBL" id="AOGT01000992">
    <property type="protein sequence ID" value="EMG48739.1"/>
    <property type="molecule type" value="Genomic_DNA"/>
</dbReference>
<evidence type="ECO:0000313" key="13">
    <source>
        <dbReference type="Proteomes" id="UP000011777"/>
    </source>
</evidence>
<dbReference type="GO" id="GO:0005524">
    <property type="term" value="F:ATP binding"/>
    <property type="evidence" value="ECO:0007669"/>
    <property type="project" value="UniProtKB-KW"/>
</dbReference>
<dbReference type="Pfam" id="PF05362">
    <property type="entry name" value="Lon_C"/>
    <property type="match status" value="1"/>
</dbReference>
<evidence type="ECO:0000256" key="2">
    <source>
        <dbReference type="ARBA" id="ARBA00022741"/>
    </source>
</evidence>
<dbReference type="InterPro" id="IPR003111">
    <property type="entry name" value="Lon_prtase_N"/>
</dbReference>
<dbReference type="AlphaFoldDB" id="M3K1Y9"/>
<dbReference type="SUPFAM" id="SSF88697">
    <property type="entry name" value="PUA domain-like"/>
    <property type="match status" value="1"/>
</dbReference>
<keyword evidence="2" id="KW-0547">Nucleotide-binding</keyword>
<dbReference type="GO" id="GO:0051131">
    <property type="term" value="P:chaperone-mediated protein complex assembly"/>
    <property type="evidence" value="ECO:0007669"/>
    <property type="project" value="TreeGrafter"/>
</dbReference>
<feature type="region of interest" description="Disordered" evidence="9">
    <location>
        <begin position="64"/>
        <end position="168"/>
    </location>
</feature>
<protein>
    <recommendedName>
        <fullName evidence="7">endopeptidase La</fullName>
        <ecNumber evidence="7">3.4.21.53</ecNumber>
    </recommendedName>
</protein>
<dbReference type="Pfam" id="PF02190">
    <property type="entry name" value="LON_substr_bdg"/>
    <property type="match status" value="1"/>
</dbReference>
<dbReference type="GO" id="GO:0004176">
    <property type="term" value="F:ATP-dependent peptidase activity"/>
    <property type="evidence" value="ECO:0007669"/>
    <property type="project" value="UniProtKB-UniRule"/>
</dbReference>
<dbReference type="Pfam" id="PF00004">
    <property type="entry name" value="AAA"/>
    <property type="match status" value="1"/>
</dbReference>
<dbReference type="InterPro" id="IPR008269">
    <property type="entry name" value="Lon_proteolytic"/>
</dbReference>
<dbReference type="GO" id="GO:0003697">
    <property type="term" value="F:single-stranded DNA binding"/>
    <property type="evidence" value="ECO:0007669"/>
    <property type="project" value="TreeGrafter"/>
</dbReference>
<comment type="catalytic activity">
    <reaction evidence="6">
        <text>Hydrolysis of proteins in presence of ATP.</text>
        <dbReference type="EC" id="3.4.21.53"/>
    </reaction>
</comment>
<dbReference type="GO" id="GO:0006515">
    <property type="term" value="P:protein quality control for misfolded or incompletely synthesized proteins"/>
    <property type="evidence" value="ECO:0007669"/>
    <property type="project" value="TreeGrafter"/>
</dbReference>
<dbReference type="eggNOG" id="KOG2004">
    <property type="taxonomic scope" value="Eukaryota"/>
</dbReference>
<dbReference type="InterPro" id="IPR014721">
    <property type="entry name" value="Ribsml_uS5_D2-typ_fold_subgr"/>
</dbReference>
<dbReference type="CDD" id="cd19500">
    <property type="entry name" value="RecA-like_Lon"/>
    <property type="match status" value="1"/>
</dbReference>
<keyword evidence="5" id="KW-0067">ATP-binding</keyword>
<dbReference type="Gene3D" id="1.20.58.1480">
    <property type="match status" value="1"/>
</dbReference>
<evidence type="ECO:0000313" key="12">
    <source>
        <dbReference type="EMBL" id="EMG48739.1"/>
    </source>
</evidence>
<feature type="active site" evidence="8">
    <location>
        <position position="987"/>
    </location>
</feature>
<dbReference type="InterPro" id="IPR020568">
    <property type="entry name" value="Ribosomal_Su5_D2-typ_SF"/>
</dbReference>
<name>M3K1Y9_CANMX</name>
<dbReference type="PANTHER" id="PTHR43718">
    <property type="entry name" value="LON PROTEASE"/>
    <property type="match status" value="1"/>
</dbReference>
<evidence type="ECO:0000256" key="1">
    <source>
        <dbReference type="ARBA" id="ARBA00022670"/>
    </source>
</evidence>
<comment type="similarity">
    <text evidence="8">Belongs to the peptidase S16 family.</text>
</comment>
<feature type="domain" description="Lon proteolytic" evidence="10">
    <location>
        <begin position="850"/>
        <end position="1038"/>
    </location>
</feature>
<dbReference type="Gene3D" id="3.40.50.300">
    <property type="entry name" value="P-loop containing nucleotide triphosphate hydrolases"/>
    <property type="match status" value="1"/>
</dbReference>
<evidence type="ECO:0000259" key="11">
    <source>
        <dbReference type="PROSITE" id="PS51787"/>
    </source>
</evidence>
<dbReference type="Gene3D" id="2.30.130.40">
    <property type="entry name" value="LON domain-like"/>
    <property type="match status" value="1"/>
</dbReference>
<evidence type="ECO:0000256" key="3">
    <source>
        <dbReference type="ARBA" id="ARBA00022801"/>
    </source>
</evidence>
<dbReference type="InterPro" id="IPR027065">
    <property type="entry name" value="Lon_Prtase"/>
</dbReference>